<protein>
    <submittedName>
        <fullName evidence="3">Polyketide cyclase</fullName>
    </submittedName>
</protein>
<dbReference type="SUPFAM" id="SSF55961">
    <property type="entry name" value="Bet v1-like"/>
    <property type="match status" value="1"/>
</dbReference>
<feature type="domain" description="Activator of Hsp90 ATPase homologue 1/2-like C-terminal" evidence="2">
    <location>
        <begin position="19"/>
        <end position="142"/>
    </location>
</feature>
<dbReference type="InterPro" id="IPR023393">
    <property type="entry name" value="START-like_dom_sf"/>
</dbReference>
<dbReference type="CDD" id="cd07814">
    <property type="entry name" value="SRPBCC_CalC_Aha1-like"/>
    <property type="match status" value="1"/>
</dbReference>
<dbReference type="AlphaFoldDB" id="A0A7X1PK10"/>
<dbReference type="Proteomes" id="UP000486534">
    <property type="component" value="Unassembled WGS sequence"/>
</dbReference>
<dbReference type="Pfam" id="PF08327">
    <property type="entry name" value="AHSA1"/>
    <property type="match status" value="1"/>
</dbReference>
<comment type="caution">
    <text evidence="3">The sequence shown here is derived from an EMBL/GenBank/DDBJ whole genome shotgun (WGS) entry which is preliminary data.</text>
</comment>
<evidence type="ECO:0000313" key="3">
    <source>
        <dbReference type="EMBL" id="MQA53586.1"/>
    </source>
</evidence>
<proteinExistence type="inferred from homology"/>
<evidence type="ECO:0000256" key="1">
    <source>
        <dbReference type="ARBA" id="ARBA00006817"/>
    </source>
</evidence>
<comment type="similarity">
    <text evidence="1">Belongs to the AHA1 family.</text>
</comment>
<evidence type="ECO:0000259" key="2">
    <source>
        <dbReference type="Pfam" id="PF08327"/>
    </source>
</evidence>
<gene>
    <name evidence="3" type="ORF">GDH07_09705</name>
</gene>
<dbReference type="Gene3D" id="3.30.530.20">
    <property type="match status" value="1"/>
</dbReference>
<sequence length="146" mass="16480">MNLFPDYSRSLVFQRQVPHPPEKVWRALTESWLMDEWLLDNDFIPVVGHRFTVRGKPRPGWSGVTHCEVLTVEAPLRLAYRWGDGTESVNGLRTLVTWNLTANAGGTLIHLEHCGFGASDELSARRIGALWPVFLQRMDTLLGAIA</sequence>
<accession>A0A7X1PK10</accession>
<dbReference type="EMBL" id="WHUV01000001">
    <property type="protein sequence ID" value="MQA53586.1"/>
    <property type="molecule type" value="Genomic_DNA"/>
</dbReference>
<dbReference type="InterPro" id="IPR013538">
    <property type="entry name" value="ASHA1/2-like_C"/>
</dbReference>
<organism evidence="3 4">
    <name type="scientific">Pseudomonas piscis</name>
    <dbReference type="NCBI Taxonomy" id="2614538"/>
    <lineage>
        <taxon>Bacteria</taxon>
        <taxon>Pseudomonadati</taxon>
        <taxon>Pseudomonadota</taxon>
        <taxon>Gammaproteobacteria</taxon>
        <taxon>Pseudomonadales</taxon>
        <taxon>Pseudomonadaceae</taxon>
        <taxon>Pseudomonas</taxon>
    </lineage>
</organism>
<evidence type="ECO:0000313" key="4">
    <source>
        <dbReference type="Proteomes" id="UP000486534"/>
    </source>
</evidence>
<name>A0A7X1PK10_9PSED</name>
<reference evidence="3 4" key="1">
    <citation type="submission" date="2019-10" db="EMBL/GenBank/DDBJ databases">
        <title>Pseudomonas dajingensis sp. nov., isolated from the profound head ulcers of farmed Murray cod (Maccullochella peelii peelii).</title>
        <authorList>
            <person name="Liu Y."/>
        </authorList>
    </citation>
    <scope>NUCLEOTIDE SEQUENCE [LARGE SCALE GENOMIC DNA]</scope>
    <source>
        <strain evidence="3 4">MC042</strain>
    </source>
</reference>
<dbReference type="RefSeq" id="WP_152897248.1">
    <property type="nucleotide sequence ID" value="NZ_WHUV01000001.1"/>
</dbReference>